<feature type="domain" description="Integrase catalytic" evidence="2">
    <location>
        <begin position="130"/>
        <end position="323"/>
    </location>
</feature>
<evidence type="ECO:0000313" key="4">
    <source>
        <dbReference type="Proteomes" id="UP000075666"/>
    </source>
</evidence>
<dbReference type="AlphaFoldDB" id="A0A150LBB0"/>
<dbReference type="Proteomes" id="UP000075666">
    <property type="component" value="Unassembled WGS sequence"/>
</dbReference>
<gene>
    <name evidence="3" type="ORF">B4102_2466</name>
</gene>
<organism evidence="3 4">
    <name type="scientific">Heyndrickxia sporothermodurans</name>
    <dbReference type="NCBI Taxonomy" id="46224"/>
    <lineage>
        <taxon>Bacteria</taxon>
        <taxon>Bacillati</taxon>
        <taxon>Bacillota</taxon>
        <taxon>Bacilli</taxon>
        <taxon>Bacillales</taxon>
        <taxon>Bacillaceae</taxon>
        <taxon>Heyndrickxia</taxon>
    </lineage>
</organism>
<dbReference type="STRING" id="46224.B4102_2466"/>
<dbReference type="GO" id="GO:0003676">
    <property type="term" value="F:nucleic acid binding"/>
    <property type="evidence" value="ECO:0007669"/>
    <property type="project" value="InterPro"/>
</dbReference>
<dbReference type="InterPro" id="IPR054353">
    <property type="entry name" value="IstA-like_C"/>
</dbReference>
<dbReference type="EMBL" id="LQYN01000023">
    <property type="protein sequence ID" value="KYD09633.1"/>
    <property type="molecule type" value="Genomic_DNA"/>
</dbReference>
<protein>
    <recommendedName>
        <fullName evidence="2">Integrase catalytic domain-containing protein</fullName>
    </recommendedName>
</protein>
<dbReference type="Pfam" id="PF22483">
    <property type="entry name" value="Mu-transpos_C_2"/>
    <property type="match status" value="1"/>
</dbReference>
<dbReference type="PANTHER" id="PTHR35004">
    <property type="entry name" value="TRANSPOSASE RV3428C-RELATED"/>
    <property type="match status" value="1"/>
</dbReference>
<evidence type="ECO:0000256" key="1">
    <source>
        <dbReference type="ARBA" id="ARBA00009277"/>
    </source>
</evidence>
<evidence type="ECO:0000313" key="3">
    <source>
        <dbReference type="EMBL" id="KYD09633.1"/>
    </source>
</evidence>
<dbReference type="PATRIC" id="fig|46224.3.peg.1574"/>
<dbReference type="InterPro" id="IPR036397">
    <property type="entry name" value="RNaseH_sf"/>
</dbReference>
<dbReference type="NCBIfam" id="NF033546">
    <property type="entry name" value="transpos_IS21"/>
    <property type="match status" value="1"/>
</dbReference>
<dbReference type="InterPro" id="IPR001584">
    <property type="entry name" value="Integrase_cat-core"/>
</dbReference>
<dbReference type="OrthoDB" id="3193769at2"/>
<accession>A0A150LBB0</accession>
<dbReference type="GO" id="GO:0015074">
    <property type="term" value="P:DNA integration"/>
    <property type="evidence" value="ECO:0007669"/>
    <property type="project" value="InterPro"/>
</dbReference>
<evidence type="ECO:0000259" key="2">
    <source>
        <dbReference type="PROSITE" id="PS50994"/>
    </source>
</evidence>
<dbReference type="SUPFAM" id="SSF53098">
    <property type="entry name" value="Ribonuclease H-like"/>
    <property type="match status" value="1"/>
</dbReference>
<comment type="caution">
    <text evidence="3">The sequence shown here is derived from an EMBL/GenBank/DDBJ whole genome shotgun (WGS) entry which is preliminary data.</text>
</comment>
<name>A0A150LBB0_9BACI</name>
<dbReference type="RefSeq" id="WP_040036645.1">
    <property type="nucleotide sequence ID" value="NZ_JALKTV010000001.1"/>
</dbReference>
<sequence length="516" mass="60161">MFQIHKTLKMSFEGFSQRTIAASTGHGRKTISKIIGRAKEKEIAELTEEMTDEWLNQYLFPERSTIEKGYFMPNWEYIHKELMRKNVTLTLLHKEYDYQARINNKIPYSYRTFCEKYQGYASKYKFTMPIKRKPGEIIEVDWAGSTLHICDRNTGENITAYVFVATLPYSQLSYVEAFFDMKSPNWITAHIHAFEYFDGVAQTLVPDNLKTGVISHKKFEPILNQSYREMADYYNTVIVPARVKSPKDKGSVEGSVGYISRQIIAALRNIQCFSLEELNEAIIEKVNELNGMPFQKRPGSRRSIYNEEEKSFMSPLPAKAYRPAEWRVAKVQKNYHVQIEYINYSVPFEYLQKEVDVRLTKELVEIYYKEMRIASHKRIHGVQGQYSTNPNHMPDSHREYFNHTPESMRKWAEEIGHYTTLLINHILKNNVEKQALNQLMALKNIRKNTSAVAIEEACKTVLSVSIAPNIQLLKEVIKRQKEMNQRNTTSYLNEEATQDYGFTRGAKYFGGLNNVK</sequence>
<dbReference type="PANTHER" id="PTHR35004:SF8">
    <property type="entry name" value="TRANSPOSASE RV3428C-RELATED"/>
    <property type="match status" value="1"/>
</dbReference>
<dbReference type="Gene3D" id="3.30.420.10">
    <property type="entry name" value="Ribonuclease H-like superfamily/Ribonuclease H"/>
    <property type="match status" value="1"/>
</dbReference>
<dbReference type="InterPro" id="IPR012337">
    <property type="entry name" value="RNaseH-like_sf"/>
</dbReference>
<comment type="similarity">
    <text evidence="1">Belongs to the transposase IS21/IS408/IS1162 family.</text>
</comment>
<proteinExistence type="inferred from homology"/>
<reference evidence="3 4" key="1">
    <citation type="submission" date="2016-01" db="EMBL/GenBank/DDBJ databases">
        <title>Genome Sequences of Twelve Sporeforming Bacillus Species Isolated from Foods.</title>
        <authorList>
            <person name="Berendsen E.M."/>
            <person name="Wells-Bennik M.H."/>
            <person name="Krawcyk A.O."/>
            <person name="De Jong A."/>
            <person name="Holsappel S."/>
            <person name="Eijlander R.T."/>
            <person name="Kuipers O.P."/>
        </authorList>
    </citation>
    <scope>NUCLEOTIDE SEQUENCE [LARGE SCALE GENOMIC DNA]</scope>
    <source>
        <strain evidence="3 4">B4102</strain>
    </source>
</reference>
<dbReference type="PROSITE" id="PS50994">
    <property type="entry name" value="INTEGRASE"/>
    <property type="match status" value="1"/>
</dbReference>
<keyword evidence="4" id="KW-1185">Reference proteome</keyword>